<dbReference type="GO" id="GO:0009055">
    <property type="term" value="F:electron transfer activity"/>
    <property type="evidence" value="ECO:0007669"/>
    <property type="project" value="UniProtKB-UniRule"/>
</dbReference>
<keyword evidence="4 6" id="KW-0408">Iron</keyword>
<dbReference type="GO" id="GO:0051536">
    <property type="term" value="F:iron-sulfur cluster binding"/>
    <property type="evidence" value="ECO:0007669"/>
    <property type="project" value="UniProtKB-KW"/>
</dbReference>
<comment type="function">
    <text evidence="6">Ferredoxins are iron-sulfur proteins that transfer electrons in a wide variety of metabolic reactions.</text>
</comment>
<keyword evidence="2 6" id="KW-0479">Metal-binding</keyword>
<name>A0A0L6VZ77_9FIRM</name>
<keyword evidence="1 6" id="KW-0813">Transport</keyword>
<dbReference type="Proteomes" id="UP000037175">
    <property type="component" value="Unassembled WGS sequence"/>
</dbReference>
<dbReference type="GO" id="GO:0005506">
    <property type="term" value="F:iron ion binding"/>
    <property type="evidence" value="ECO:0007669"/>
    <property type="project" value="UniProtKB-UniRule"/>
</dbReference>
<dbReference type="InterPro" id="IPR017900">
    <property type="entry name" value="4Fe4S_Fe_S_CS"/>
</dbReference>
<feature type="domain" description="4Fe-4S ferredoxin-type" evidence="7">
    <location>
        <begin position="1"/>
        <end position="29"/>
    </location>
</feature>
<dbReference type="RefSeq" id="WP_013121211.1">
    <property type="nucleotide sequence ID" value="NZ_LGTE01000026.1"/>
</dbReference>
<accession>A0A0L6VZ77</accession>
<keyword evidence="5 6" id="KW-0411">Iron-sulfur</keyword>
<dbReference type="Gene3D" id="3.30.70.20">
    <property type="match status" value="1"/>
</dbReference>
<dbReference type="InterPro" id="IPR051269">
    <property type="entry name" value="Fe-S_cluster_ET"/>
</dbReference>
<proteinExistence type="predicted"/>
<evidence type="ECO:0000256" key="3">
    <source>
        <dbReference type="ARBA" id="ARBA00022982"/>
    </source>
</evidence>
<evidence type="ECO:0000256" key="1">
    <source>
        <dbReference type="ARBA" id="ARBA00022448"/>
    </source>
</evidence>
<evidence type="ECO:0000313" key="8">
    <source>
        <dbReference type="EMBL" id="KNZ68580.1"/>
    </source>
</evidence>
<dbReference type="PROSITE" id="PS00198">
    <property type="entry name" value="4FE4S_FER_1"/>
    <property type="match status" value="1"/>
</dbReference>
<dbReference type="PROSITE" id="PS51379">
    <property type="entry name" value="4FE4S_FER_2"/>
    <property type="match status" value="1"/>
</dbReference>
<keyword evidence="3 6" id="KW-0249">Electron transport</keyword>
<comment type="caution">
    <text evidence="8">The sequence shown here is derived from an EMBL/GenBank/DDBJ whole genome shotgun (WGS) entry which is preliminary data.</text>
</comment>
<dbReference type="PANTHER" id="PTHR36923">
    <property type="entry name" value="FERREDOXIN"/>
    <property type="match status" value="1"/>
</dbReference>
<dbReference type="EMBL" id="LGTE01000026">
    <property type="protein sequence ID" value="KNZ68580.1"/>
    <property type="molecule type" value="Genomic_DNA"/>
</dbReference>
<dbReference type="SUPFAM" id="SSF54862">
    <property type="entry name" value="4Fe-4S ferredoxins"/>
    <property type="match status" value="1"/>
</dbReference>
<dbReference type="AlphaFoldDB" id="A0A0L6VZ77"/>
<evidence type="ECO:0000256" key="5">
    <source>
        <dbReference type="ARBA" id="ARBA00023014"/>
    </source>
</evidence>
<evidence type="ECO:0000256" key="4">
    <source>
        <dbReference type="ARBA" id="ARBA00023004"/>
    </source>
</evidence>
<keyword evidence="9" id="KW-1185">Reference proteome</keyword>
<dbReference type="Pfam" id="PF13370">
    <property type="entry name" value="Fer4_13"/>
    <property type="match status" value="1"/>
</dbReference>
<dbReference type="InterPro" id="IPR001080">
    <property type="entry name" value="3Fe4S_ferredoxin"/>
</dbReference>
<evidence type="ECO:0000256" key="6">
    <source>
        <dbReference type="RuleBase" id="RU368020"/>
    </source>
</evidence>
<gene>
    <name evidence="8" type="ORF">Tfer_2832</name>
</gene>
<organism evidence="8 9">
    <name type="scientific">Thermincola ferriacetica</name>
    <dbReference type="NCBI Taxonomy" id="281456"/>
    <lineage>
        <taxon>Bacteria</taxon>
        <taxon>Bacillati</taxon>
        <taxon>Bacillota</taxon>
        <taxon>Clostridia</taxon>
        <taxon>Eubacteriales</taxon>
        <taxon>Thermincolaceae</taxon>
        <taxon>Thermincola</taxon>
    </lineage>
</organism>
<dbReference type="PANTHER" id="PTHR36923:SF3">
    <property type="entry name" value="FERREDOXIN"/>
    <property type="match status" value="1"/>
</dbReference>
<dbReference type="InterPro" id="IPR017896">
    <property type="entry name" value="4Fe4S_Fe-S-bd"/>
</dbReference>
<evidence type="ECO:0000256" key="2">
    <source>
        <dbReference type="ARBA" id="ARBA00022723"/>
    </source>
</evidence>
<evidence type="ECO:0000259" key="7">
    <source>
        <dbReference type="PROSITE" id="PS51379"/>
    </source>
</evidence>
<evidence type="ECO:0000313" key="9">
    <source>
        <dbReference type="Proteomes" id="UP000037175"/>
    </source>
</evidence>
<sequence>MKVKVYEDLCVSCGQCISICPDVFEWGDDDKAVAKIEEVPADQESLAHEAVEGCPTAAIKEE</sequence>
<reference evidence="9" key="1">
    <citation type="submission" date="2015-07" db="EMBL/GenBank/DDBJ databases">
        <title>Complete Genome of Thermincola ferriacetica strain Z-0001T.</title>
        <authorList>
            <person name="Lusk B."/>
            <person name="Badalamenti J.P."/>
            <person name="Parameswaran P."/>
            <person name="Bond D.R."/>
            <person name="Torres C.I."/>
        </authorList>
    </citation>
    <scope>NUCLEOTIDE SEQUENCE [LARGE SCALE GENOMIC DNA]</scope>
    <source>
        <strain evidence="9">Z-0001</strain>
    </source>
</reference>
<dbReference type="PRINTS" id="PR00352">
    <property type="entry name" value="3FE4SFRDOXIN"/>
</dbReference>
<protein>
    <recommendedName>
        <fullName evidence="6">Ferredoxin</fullName>
    </recommendedName>
</protein>